<feature type="domain" description="C2H2-type" evidence="10">
    <location>
        <begin position="517"/>
        <end position="544"/>
    </location>
</feature>
<feature type="domain" description="C2H2-type" evidence="10">
    <location>
        <begin position="668"/>
        <end position="691"/>
    </location>
</feature>
<gene>
    <name evidence="11" type="ORF">ACAOBT_LOCUS34611</name>
</gene>
<feature type="domain" description="C2H2-type" evidence="10">
    <location>
        <begin position="1102"/>
        <end position="1125"/>
    </location>
</feature>
<sequence>MKTKQSISPVEEPYSKRSMSSSSTCSTLKSVKDEHWDGVNQVKMENQLVVGVKSEKPEAEPTVNNTNFENMDIWTLNEEFDIKNECENAVSNRIKVEEKLESGLEAHSTADTVNQMKMEFQESEKLEEKPDLRSTNLENMDALGLHHEFDIKTESDQDDRHDSASDSVQIKIKREKEQRNPPIEEGKQSFSCYICNYTSHCKKGLIGHIKRNNCYLRSNLGKSRSVSRKQYLYRCIKCRKVFKSKTSLDNHLVKKHVGSIALVPSKIHECTFCDFKTAYKRPLNSHMLKHTTKLRICKHCNTSFKTERSLFDHISKRHPNFSGTVSSKIYECMHCPHKQIARSSFIRHLARHDTQTTFKCNNCDASFNTKRRLENHVIQKHPKFESSVSCKIHKCTHCEYKTIYKDYLVSHMMKHTGAKLKCTKCDKSFTTIRTLDDHILRKHPELTTSVSRKIHKCTHCEYKTIYKGHLVSHMMKHTGAKLKCTKCDKSFTATLSLDDHILREHPDVAASVSRKIHKCTHCEYKTIYKEYLVSHMMKHTGSKLKCTKCDASFTTIRPLDNHIWRKHPEFTTSVSRKLHKCTHCEYKTTYKGYLVSHMMKHTGSKLKCTKCDASFTTIRPLDNHIWRKHPEFTTSVSRKLHKCTHCEYKTTYKGYLVSHMMKHTGAKLKCTKCDKSFTIIQSLDHHILRKHPEFTTSVSRKIHKCTHCDYKTIYKEYLVSHMMKHTGSKLKCTKCDASFTTIRPLDNHIWRKHPEFTTSVSRKLHKCTHCEYKTTYKGYLVSHMMKHTGAKHKCTKCNASFTTTLALDEHILRKHPEFTTSVSRKLHKCTHCEYKTTNKGYLVSHMMKHTGAKLKCTKCDKSFTIIQSLDHHILRKHPEFTTSVSRKIHKCTHCEYKTTYKGYLVSHMMKHTGAKHKCTKCNASFTTTLALDEHILRKHPEFTTSVSRKLHKCTHCEYKTTNKGYLVSHMMKHTGAKLKCTKCNASFTTTLALDDHILRKHPEFTTSVSRKIHRCTHCEYKTIYKRHLVSHMMKHTGAKLKCTKCNASFTTTLSLDEHILRKHPEFTTSVSRKIHKCTHCEYKTTYKKYLVSHMMKHTGAKHKCTKCDKSFTIIQSLDHHILRKHPEFTTSVSSKIHRCTHCEYKTIYKRHLVSHMMKHTGAKLKCTKCDASFTTTLSLVDHILRTHPDFTTTFARKEYLDNRTFGKQPELIASGGKLKKSLDRTNFNMSNYDNYECCNVTFDCKSTFDDHVIKNHADIIR</sequence>
<dbReference type="SUPFAM" id="SSF57667">
    <property type="entry name" value="beta-beta-alpha zinc fingers"/>
    <property type="match status" value="15"/>
</dbReference>
<dbReference type="PANTHER" id="PTHR24404:SF111">
    <property type="entry name" value="GASTRULA ZINC FINGER PROTEIN XLCGF49.1-LIKE-RELATED"/>
    <property type="match status" value="1"/>
</dbReference>
<feature type="domain" description="C2H2-type" evidence="10">
    <location>
        <begin position="233"/>
        <end position="261"/>
    </location>
</feature>
<evidence type="ECO:0000256" key="5">
    <source>
        <dbReference type="ARBA" id="ARBA00022833"/>
    </source>
</evidence>
<feature type="domain" description="C2H2-type" evidence="10">
    <location>
        <begin position="482"/>
        <end position="505"/>
    </location>
</feature>
<feature type="compositionally biased region" description="Basic and acidic residues" evidence="9">
    <location>
        <begin position="152"/>
        <end position="164"/>
    </location>
</feature>
<evidence type="ECO:0000256" key="9">
    <source>
        <dbReference type="SAM" id="MobiDB-lite"/>
    </source>
</evidence>
<keyword evidence="7" id="KW-0539">Nucleus</keyword>
<keyword evidence="5" id="KW-0862">Zinc</keyword>
<protein>
    <recommendedName>
        <fullName evidence="10">C2H2-type domain-containing protein</fullName>
    </recommendedName>
</protein>
<organism evidence="11 12">
    <name type="scientific">Acanthoscelides obtectus</name>
    <name type="common">Bean weevil</name>
    <name type="synonym">Bruchus obtectus</name>
    <dbReference type="NCBI Taxonomy" id="200917"/>
    <lineage>
        <taxon>Eukaryota</taxon>
        <taxon>Metazoa</taxon>
        <taxon>Ecdysozoa</taxon>
        <taxon>Arthropoda</taxon>
        <taxon>Hexapoda</taxon>
        <taxon>Insecta</taxon>
        <taxon>Pterygota</taxon>
        <taxon>Neoptera</taxon>
        <taxon>Endopterygota</taxon>
        <taxon>Coleoptera</taxon>
        <taxon>Polyphaga</taxon>
        <taxon>Cucujiformia</taxon>
        <taxon>Chrysomeloidea</taxon>
        <taxon>Chrysomelidae</taxon>
        <taxon>Bruchinae</taxon>
        <taxon>Bruchini</taxon>
        <taxon>Acanthoscelides</taxon>
    </lineage>
</organism>
<dbReference type="GO" id="GO:0006357">
    <property type="term" value="P:regulation of transcription by RNA polymerase II"/>
    <property type="evidence" value="ECO:0007669"/>
    <property type="project" value="TreeGrafter"/>
</dbReference>
<dbReference type="GO" id="GO:0000978">
    <property type="term" value="F:RNA polymerase II cis-regulatory region sequence-specific DNA binding"/>
    <property type="evidence" value="ECO:0007669"/>
    <property type="project" value="TreeGrafter"/>
</dbReference>
<evidence type="ECO:0000256" key="6">
    <source>
        <dbReference type="ARBA" id="ARBA00023125"/>
    </source>
</evidence>
<feature type="domain" description="C2H2-type" evidence="10">
    <location>
        <begin position="951"/>
        <end position="978"/>
    </location>
</feature>
<feature type="domain" description="C2H2-type" evidence="10">
    <location>
        <begin position="827"/>
        <end position="854"/>
    </location>
</feature>
<comment type="caution">
    <text evidence="11">The sequence shown here is derived from an EMBL/GenBank/DDBJ whole genome shotgun (WGS) entry which is preliminary data.</text>
</comment>
<comment type="subcellular location">
    <subcellularLocation>
        <location evidence="1">Nucleus</location>
    </subcellularLocation>
</comment>
<dbReference type="EMBL" id="CAKOFQ010008636">
    <property type="protein sequence ID" value="CAH2015215.1"/>
    <property type="molecule type" value="Genomic_DNA"/>
</dbReference>
<evidence type="ECO:0000256" key="7">
    <source>
        <dbReference type="ARBA" id="ARBA00023242"/>
    </source>
</evidence>
<dbReference type="OrthoDB" id="6720966at2759"/>
<feature type="domain" description="C2H2-type" evidence="10">
    <location>
        <begin position="854"/>
        <end position="877"/>
    </location>
</feature>
<feature type="region of interest" description="Disordered" evidence="9">
    <location>
        <begin position="152"/>
        <end position="184"/>
    </location>
</feature>
<feature type="domain" description="C2H2-type" evidence="10">
    <location>
        <begin position="1164"/>
        <end position="1187"/>
    </location>
</feature>
<accession>A0A9P0MF56</accession>
<feature type="domain" description="C2H2-type" evidence="10">
    <location>
        <begin position="765"/>
        <end position="792"/>
    </location>
</feature>
<dbReference type="InterPro" id="IPR036236">
    <property type="entry name" value="Znf_C2H2_sf"/>
</dbReference>
<feature type="domain" description="C2H2-type" evidence="10">
    <location>
        <begin position="889"/>
        <end position="916"/>
    </location>
</feature>
<keyword evidence="12" id="KW-1185">Reference proteome</keyword>
<dbReference type="PANTHER" id="PTHR24404">
    <property type="entry name" value="ZINC FINGER PROTEIN"/>
    <property type="match status" value="1"/>
</dbReference>
<keyword evidence="2" id="KW-0479">Metal-binding</keyword>
<keyword evidence="6" id="KW-0238">DNA-binding</keyword>
<feature type="domain" description="C2H2-type" evidence="10">
    <location>
        <begin position="1137"/>
        <end position="1164"/>
    </location>
</feature>
<dbReference type="PROSITE" id="PS50157">
    <property type="entry name" value="ZINC_FINGER_C2H2_2"/>
    <property type="match status" value="21"/>
</dbReference>
<dbReference type="GO" id="GO:0003700">
    <property type="term" value="F:DNA-binding transcription factor activity"/>
    <property type="evidence" value="ECO:0007669"/>
    <property type="project" value="TreeGrafter"/>
</dbReference>
<feature type="domain" description="C2H2-type" evidence="10">
    <location>
        <begin position="1013"/>
        <end position="1040"/>
    </location>
</feature>
<feature type="domain" description="C2H2-type" evidence="10">
    <location>
        <begin position="579"/>
        <end position="606"/>
    </location>
</feature>
<evidence type="ECO:0000256" key="4">
    <source>
        <dbReference type="ARBA" id="ARBA00022771"/>
    </source>
</evidence>
<name>A0A9P0MF56_ACAOB</name>
<dbReference type="AlphaFoldDB" id="A0A9P0MF56"/>
<feature type="compositionally biased region" description="Basic and acidic residues" evidence="9">
    <location>
        <begin position="172"/>
        <end position="184"/>
    </location>
</feature>
<feature type="domain" description="C2H2-type" evidence="10">
    <location>
        <begin position="641"/>
        <end position="668"/>
    </location>
</feature>
<keyword evidence="3" id="KW-0677">Repeat</keyword>
<feature type="domain" description="C2H2-type" evidence="10">
    <location>
        <begin position="420"/>
        <end position="443"/>
    </location>
</feature>
<keyword evidence="4 8" id="KW-0863">Zinc-finger</keyword>
<dbReference type="Proteomes" id="UP001152888">
    <property type="component" value="Unassembled WGS sequence"/>
</dbReference>
<dbReference type="Gene3D" id="3.30.160.60">
    <property type="entry name" value="Classic Zinc Finger"/>
    <property type="match status" value="16"/>
</dbReference>
<dbReference type="Pfam" id="PF00096">
    <property type="entry name" value="zf-C2H2"/>
    <property type="match status" value="1"/>
</dbReference>
<feature type="domain" description="C2H2-type" evidence="10">
    <location>
        <begin position="358"/>
        <end position="386"/>
    </location>
</feature>
<feature type="domain" description="C2H2-type" evidence="10">
    <location>
        <begin position="703"/>
        <end position="730"/>
    </location>
</feature>
<dbReference type="InterPro" id="IPR013087">
    <property type="entry name" value="Znf_C2H2_type"/>
</dbReference>
<dbReference type="SMART" id="SM00355">
    <property type="entry name" value="ZnF_C2H2"/>
    <property type="match status" value="33"/>
</dbReference>
<feature type="region of interest" description="Disordered" evidence="9">
    <location>
        <begin position="1"/>
        <end position="30"/>
    </location>
</feature>
<feature type="compositionally biased region" description="Low complexity" evidence="9">
    <location>
        <begin position="16"/>
        <end position="29"/>
    </location>
</feature>
<reference evidence="11" key="1">
    <citation type="submission" date="2022-03" db="EMBL/GenBank/DDBJ databases">
        <authorList>
            <person name="Sayadi A."/>
        </authorList>
    </citation>
    <scope>NUCLEOTIDE SEQUENCE</scope>
</reference>
<evidence type="ECO:0000259" key="10">
    <source>
        <dbReference type="PROSITE" id="PS50157"/>
    </source>
</evidence>
<dbReference type="InterPro" id="IPR050589">
    <property type="entry name" value="Ikaros_C2H2-ZF"/>
</dbReference>
<feature type="domain" description="C2H2-type" evidence="10">
    <location>
        <begin position="393"/>
        <end position="420"/>
    </location>
</feature>
<evidence type="ECO:0000256" key="2">
    <source>
        <dbReference type="ARBA" id="ARBA00022723"/>
    </source>
</evidence>
<dbReference type="GO" id="GO:0008270">
    <property type="term" value="F:zinc ion binding"/>
    <property type="evidence" value="ECO:0007669"/>
    <property type="project" value="UniProtKB-KW"/>
</dbReference>
<dbReference type="GO" id="GO:0005634">
    <property type="term" value="C:nucleus"/>
    <property type="evidence" value="ECO:0007669"/>
    <property type="project" value="UniProtKB-SubCell"/>
</dbReference>
<feature type="domain" description="C2H2-type" evidence="10">
    <location>
        <begin position="455"/>
        <end position="482"/>
    </location>
</feature>
<feature type="domain" description="C2H2-type" evidence="10">
    <location>
        <begin position="1075"/>
        <end position="1102"/>
    </location>
</feature>
<evidence type="ECO:0000256" key="1">
    <source>
        <dbReference type="ARBA" id="ARBA00004123"/>
    </source>
</evidence>
<evidence type="ECO:0000313" key="11">
    <source>
        <dbReference type="EMBL" id="CAH2015215.1"/>
    </source>
</evidence>
<proteinExistence type="predicted"/>
<evidence type="ECO:0000256" key="3">
    <source>
        <dbReference type="ARBA" id="ARBA00022737"/>
    </source>
</evidence>
<dbReference type="PROSITE" id="PS00028">
    <property type="entry name" value="ZINC_FINGER_C2H2_1"/>
    <property type="match status" value="16"/>
</dbReference>
<evidence type="ECO:0000313" key="12">
    <source>
        <dbReference type="Proteomes" id="UP001152888"/>
    </source>
</evidence>
<evidence type="ECO:0000256" key="8">
    <source>
        <dbReference type="PROSITE-ProRule" id="PRU00042"/>
    </source>
</evidence>